<evidence type="ECO:0000256" key="2">
    <source>
        <dbReference type="ARBA" id="ARBA00022448"/>
    </source>
</evidence>
<keyword evidence="7 8" id="KW-0998">Cell outer membrane</keyword>
<sequence length="1009" mass="111712">MNRILSFCTGLMIMCITAPAISAQDGYEIKGVVSDEVGPVIGATILEQGTTNGTSTGLDGDFALEVSSADAIVEISCIGYKTLTFKASEVPASIRLVTDAEFLDDVVVIGYGTVKKEDMTGSITAIKTDELNRGAITSTQDMLKGKVPGLHVIPGDGGPGSSSTIRIRGAASLNASNDPLFVIDGVPIAVDAGTGMANPLETINPNDIESFTVLKDASSAAIYGSRASNGVIIITTKKGRGNKPQVSYNGSVSIQTNSKELPVMSPSEFRSYVDRTFVPGTVTGDYVHGQIGDVNTDWQDLIFRTAVSHDHNVSLLGNVNSRMPYRASVGYTGQQGTLETSKYDRGTVDLSLSPNFFDNHLTVSLNAKGVYTYQRYADSGVVGSAAFFNPTIDPYWRNEDGSIDYTTTNGFWNYGSGRGDQFTPNTLLGAGPLSLLYDRDNYANAMRFIGNAQIDYKVHGFEALRFNLSLGMDISNAKIYDGVNPGSFQAYSDTEARGWGQFNRTRNFRRNQVLEFYANFNKEWGIHHLDVMAGYSWQHFYSMDHTVTYFNETGEQKGEDSRYPFNRQESYLISFYGRINYSIDSRYLFTFTLRDDASSRFSKSTRWGLFPSAAFAWNIKEESFLKNVRPVSQLKLRLSAGQTGQQEIGSNYPYLARYSMSTDVYHQYNMGSDGYMFYLTPQAYDPNIKWETTTTYNVGLDFGFLNDRISGSFDAYIRDTKDLLNSVITPMGSNFGNTVLTNIGSMRNKGLEFSFNFIPVQTKDWNLSIGVNGTFQDTKFTKLNNTDDPDYAIQTGGITKGTGNLLQRHMVGYEPYTFYTFQQMYDSEGHPIQNALVDRDGDGSITQADRYMTGKSPNPDFFYGINLKLSWKNWDFGFNGHGSAGNWVFNDFASANSTSNVDVNAGNLPNFATVVTETGFTAANSGEQWYSDMFLENASFFRMDDINLGYTFRGIGRWETDIRLAFSVQNVFVITGYSGVDPEIPGVNGIDGSIWPRPRTYSLRLNINF</sequence>
<dbReference type="InterPro" id="IPR039426">
    <property type="entry name" value="TonB-dep_rcpt-like"/>
</dbReference>
<keyword evidence="2 8" id="KW-0813">Transport</keyword>
<evidence type="ECO:0000256" key="5">
    <source>
        <dbReference type="ARBA" id="ARBA00023077"/>
    </source>
</evidence>
<evidence type="ECO:0000256" key="8">
    <source>
        <dbReference type="PROSITE-ProRule" id="PRU01360"/>
    </source>
</evidence>
<dbReference type="InterPro" id="IPR023996">
    <property type="entry name" value="TonB-dep_OMP_SusC/RagA"/>
</dbReference>
<dbReference type="InterPro" id="IPR036942">
    <property type="entry name" value="Beta-barrel_TonB_sf"/>
</dbReference>
<evidence type="ECO:0000256" key="10">
    <source>
        <dbReference type="SAM" id="SignalP"/>
    </source>
</evidence>
<keyword evidence="6 8" id="KW-0472">Membrane</keyword>
<accession>A0A9D9IFA5</accession>
<feature type="domain" description="TonB-dependent receptor plug" evidence="12">
    <location>
        <begin position="116"/>
        <end position="231"/>
    </location>
</feature>
<proteinExistence type="inferred from homology"/>
<dbReference type="NCBIfam" id="TIGR04056">
    <property type="entry name" value="OMP_RagA_SusC"/>
    <property type="match status" value="1"/>
</dbReference>
<keyword evidence="13" id="KW-0675">Receptor</keyword>
<name>A0A9D9IFA5_9BACT</name>
<dbReference type="GO" id="GO:0009279">
    <property type="term" value="C:cell outer membrane"/>
    <property type="evidence" value="ECO:0007669"/>
    <property type="project" value="UniProtKB-SubCell"/>
</dbReference>
<keyword evidence="4 8" id="KW-0812">Transmembrane</keyword>
<reference evidence="13" key="2">
    <citation type="journal article" date="2021" name="PeerJ">
        <title>Extensive microbial diversity within the chicken gut microbiome revealed by metagenomics and culture.</title>
        <authorList>
            <person name="Gilroy R."/>
            <person name="Ravi A."/>
            <person name="Getino M."/>
            <person name="Pursley I."/>
            <person name="Horton D.L."/>
            <person name="Alikhan N.F."/>
            <person name="Baker D."/>
            <person name="Gharbi K."/>
            <person name="Hall N."/>
            <person name="Watson M."/>
            <person name="Adriaenssens E.M."/>
            <person name="Foster-Nyarko E."/>
            <person name="Jarju S."/>
            <person name="Secka A."/>
            <person name="Antonio M."/>
            <person name="Oren A."/>
            <person name="Chaudhuri R.R."/>
            <person name="La Ragione R."/>
            <person name="Hildebrand F."/>
            <person name="Pallen M.J."/>
        </authorList>
    </citation>
    <scope>NUCLEOTIDE SEQUENCE</scope>
    <source>
        <strain evidence="13">B2-22910</strain>
    </source>
</reference>
<dbReference type="Gene3D" id="2.170.130.10">
    <property type="entry name" value="TonB-dependent receptor, plug domain"/>
    <property type="match status" value="1"/>
</dbReference>
<dbReference type="InterPro" id="IPR037066">
    <property type="entry name" value="Plug_dom_sf"/>
</dbReference>
<dbReference type="Pfam" id="PF00593">
    <property type="entry name" value="TonB_dep_Rec_b-barrel"/>
    <property type="match status" value="1"/>
</dbReference>
<evidence type="ECO:0000259" key="11">
    <source>
        <dbReference type="Pfam" id="PF00593"/>
    </source>
</evidence>
<protein>
    <submittedName>
        <fullName evidence="13">TonB-dependent receptor</fullName>
    </submittedName>
</protein>
<evidence type="ECO:0000256" key="7">
    <source>
        <dbReference type="ARBA" id="ARBA00023237"/>
    </source>
</evidence>
<evidence type="ECO:0000313" key="14">
    <source>
        <dbReference type="Proteomes" id="UP000823603"/>
    </source>
</evidence>
<dbReference type="InterPro" id="IPR008969">
    <property type="entry name" value="CarboxyPept-like_regulatory"/>
</dbReference>
<evidence type="ECO:0000256" key="4">
    <source>
        <dbReference type="ARBA" id="ARBA00022692"/>
    </source>
</evidence>
<comment type="similarity">
    <text evidence="8 9">Belongs to the TonB-dependent receptor family.</text>
</comment>
<dbReference type="FunFam" id="2.170.130.10:FF:000008">
    <property type="entry name" value="SusC/RagA family TonB-linked outer membrane protein"/>
    <property type="match status" value="1"/>
</dbReference>
<dbReference type="EMBL" id="JADIMB010000064">
    <property type="protein sequence ID" value="MBO8471045.1"/>
    <property type="molecule type" value="Genomic_DNA"/>
</dbReference>
<evidence type="ECO:0000256" key="9">
    <source>
        <dbReference type="RuleBase" id="RU003357"/>
    </source>
</evidence>
<dbReference type="SUPFAM" id="SSF56935">
    <property type="entry name" value="Porins"/>
    <property type="match status" value="1"/>
</dbReference>
<dbReference type="Gene3D" id="2.40.170.20">
    <property type="entry name" value="TonB-dependent receptor, beta-barrel domain"/>
    <property type="match status" value="1"/>
</dbReference>
<feature type="domain" description="TonB-dependent receptor-like beta-barrel" evidence="11">
    <location>
        <begin position="400"/>
        <end position="971"/>
    </location>
</feature>
<dbReference type="AlphaFoldDB" id="A0A9D9IFA5"/>
<evidence type="ECO:0000256" key="6">
    <source>
        <dbReference type="ARBA" id="ARBA00023136"/>
    </source>
</evidence>
<dbReference type="InterPro" id="IPR012910">
    <property type="entry name" value="Plug_dom"/>
</dbReference>
<keyword evidence="5 9" id="KW-0798">TonB box</keyword>
<dbReference type="Proteomes" id="UP000823603">
    <property type="component" value="Unassembled WGS sequence"/>
</dbReference>
<evidence type="ECO:0000256" key="3">
    <source>
        <dbReference type="ARBA" id="ARBA00022452"/>
    </source>
</evidence>
<feature type="chain" id="PRO_5039397252" evidence="10">
    <location>
        <begin position="21"/>
        <end position="1009"/>
    </location>
</feature>
<evidence type="ECO:0000256" key="1">
    <source>
        <dbReference type="ARBA" id="ARBA00004571"/>
    </source>
</evidence>
<evidence type="ECO:0000259" key="12">
    <source>
        <dbReference type="Pfam" id="PF07715"/>
    </source>
</evidence>
<dbReference type="Pfam" id="PF13715">
    <property type="entry name" value="CarbopepD_reg_2"/>
    <property type="match status" value="1"/>
</dbReference>
<dbReference type="InterPro" id="IPR023997">
    <property type="entry name" value="TonB-dep_OMP_SusC/RagA_CS"/>
</dbReference>
<comment type="subcellular location">
    <subcellularLocation>
        <location evidence="1 8">Cell outer membrane</location>
        <topology evidence="1 8">Multi-pass membrane protein</topology>
    </subcellularLocation>
</comment>
<keyword evidence="3 8" id="KW-1134">Transmembrane beta strand</keyword>
<feature type="signal peptide" evidence="10">
    <location>
        <begin position="1"/>
        <end position="20"/>
    </location>
</feature>
<keyword evidence="10" id="KW-0732">Signal</keyword>
<dbReference type="SUPFAM" id="SSF49464">
    <property type="entry name" value="Carboxypeptidase regulatory domain-like"/>
    <property type="match status" value="1"/>
</dbReference>
<dbReference type="InterPro" id="IPR000531">
    <property type="entry name" value="Beta-barrel_TonB"/>
</dbReference>
<gene>
    <name evidence="13" type="ORF">IAB82_04530</name>
</gene>
<dbReference type="NCBIfam" id="TIGR04057">
    <property type="entry name" value="SusC_RagA_signa"/>
    <property type="match status" value="1"/>
</dbReference>
<dbReference type="PROSITE" id="PS52016">
    <property type="entry name" value="TONB_DEPENDENT_REC_3"/>
    <property type="match status" value="1"/>
</dbReference>
<dbReference type="Pfam" id="PF07715">
    <property type="entry name" value="Plug"/>
    <property type="match status" value="1"/>
</dbReference>
<organism evidence="13 14">
    <name type="scientific">Candidatus Cryptobacteroides faecavium</name>
    <dbReference type="NCBI Taxonomy" id="2840762"/>
    <lineage>
        <taxon>Bacteria</taxon>
        <taxon>Pseudomonadati</taxon>
        <taxon>Bacteroidota</taxon>
        <taxon>Bacteroidia</taxon>
        <taxon>Bacteroidales</taxon>
        <taxon>Candidatus Cryptobacteroides</taxon>
    </lineage>
</organism>
<comment type="caution">
    <text evidence="13">The sequence shown here is derived from an EMBL/GenBank/DDBJ whole genome shotgun (WGS) entry which is preliminary data.</text>
</comment>
<evidence type="ECO:0000313" key="13">
    <source>
        <dbReference type="EMBL" id="MBO8471045.1"/>
    </source>
</evidence>
<reference evidence="13" key="1">
    <citation type="submission" date="2020-10" db="EMBL/GenBank/DDBJ databases">
        <authorList>
            <person name="Gilroy R."/>
        </authorList>
    </citation>
    <scope>NUCLEOTIDE SEQUENCE</scope>
    <source>
        <strain evidence="13">B2-22910</strain>
    </source>
</reference>